<evidence type="ECO:0000313" key="1">
    <source>
        <dbReference type="EnsemblPlants" id="OB12G24410.1"/>
    </source>
</evidence>
<sequence>MDDWGRRPFSCVRATTYVEGIAFLHGKLYVLTSQEGLHILELDGTGFRRRIADDPEKTTYVHVAGELNLGHKIVRYLVESGGRLLMAVDSLRGRALFIDGAGAARSVLATSQHGAGARQDCIYFMVAAFGGYHGDSGVYDMRTGDISPLLLPERVQRDMPDLQRLHGLYPTWFFPAD</sequence>
<dbReference type="EnsemblPlants" id="OB12G24410.1">
    <property type="protein sequence ID" value="OB12G24410.1"/>
    <property type="gene ID" value="OB12G24410"/>
</dbReference>
<dbReference type="HOGENOM" id="CLU_109121_0_0_1"/>
<dbReference type="AlphaFoldDB" id="J3NEN3"/>
<protein>
    <submittedName>
        <fullName evidence="1">Uncharacterized protein</fullName>
    </submittedName>
</protein>
<reference evidence="1" key="2">
    <citation type="submission" date="2013-04" db="UniProtKB">
        <authorList>
            <consortium name="EnsemblPlants"/>
        </authorList>
    </citation>
    <scope>IDENTIFICATION</scope>
</reference>
<reference evidence="1" key="1">
    <citation type="journal article" date="2013" name="Nat. Commun.">
        <title>Whole-genome sequencing of Oryza brachyantha reveals mechanisms underlying Oryza genome evolution.</title>
        <authorList>
            <person name="Chen J."/>
            <person name="Huang Q."/>
            <person name="Gao D."/>
            <person name="Wang J."/>
            <person name="Lang Y."/>
            <person name="Liu T."/>
            <person name="Li B."/>
            <person name="Bai Z."/>
            <person name="Luis Goicoechea J."/>
            <person name="Liang C."/>
            <person name="Chen C."/>
            <person name="Zhang W."/>
            <person name="Sun S."/>
            <person name="Liao Y."/>
            <person name="Zhang X."/>
            <person name="Yang L."/>
            <person name="Song C."/>
            <person name="Wang M."/>
            <person name="Shi J."/>
            <person name="Liu G."/>
            <person name="Liu J."/>
            <person name="Zhou H."/>
            <person name="Zhou W."/>
            <person name="Yu Q."/>
            <person name="An N."/>
            <person name="Chen Y."/>
            <person name="Cai Q."/>
            <person name="Wang B."/>
            <person name="Liu B."/>
            <person name="Min J."/>
            <person name="Huang Y."/>
            <person name="Wu H."/>
            <person name="Li Z."/>
            <person name="Zhang Y."/>
            <person name="Yin Y."/>
            <person name="Song W."/>
            <person name="Jiang J."/>
            <person name="Jackson S.A."/>
            <person name="Wing R.A."/>
            <person name="Wang J."/>
            <person name="Chen M."/>
        </authorList>
    </citation>
    <scope>NUCLEOTIDE SEQUENCE [LARGE SCALE GENOMIC DNA]</scope>
    <source>
        <strain evidence="1">cv. IRGC 101232</strain>
    </source>
</reference>
<keyword evidence="2" id="KW-1185">Reference proteome</keyword>
<dbReference type="Gramene" id="OB12G24410.1">
    <property type="protein sequence ID" value="OB12G24410.1"/>
    <property type="gene ID" value="OB12G24410"/>
</dbReference>
<name>J3NEN3_ORYBR</name>
<dbReference type="Proteomes" id="UP000006038">
    <property type="component" value="Chromosome 12"/>
</dbReference>
<dbReference type="PANTHER" id="PTHR33110">
    <property type="entry name" value="F-BOX/KELCH-REPEAT PROTEIN-RELATED"/>
    <property type="match status" value="1"/>
</dbReference>
<organism evidence="1">
    <name type="scientific">Oryza brachyantha</name>
    <name type="common">malo sina</name>
    <dbReference type="NCBI Taxonomy" id="4533"/>
    <lineage>
        <taxon>Eukaryota</taxon>
        <taxon>Viridiplantae</taxon>
        <taxon>Streptophyta</taxon>
        <taxon>Embryophyta</taxon>
        <taxon>Tracheophyta</taxon>
        <taxon>Spermatophyta</taxon>
        <taxon>Magnoliopsida</taxon>
        <taxon>Liliopsida</taxon>
        <taxon>Poales</taxon>
        <taxon>Poaceae</taxon>
        <taxon>BOP clade</taxon>
        <taxon>Oryzoideae</taxon>
        <taxon>Oryzeae</taxon>
        <taxon>Oryzinae</taxon>
        <taxon>Oryza</taxon>
    </lineage>
</organism>
<evidence type="ECO:0000313" key="2">
    <source>
        <dbReference type="Proteomes" id="UP000006038"/>
    </source>
</evidence>
<dbReference type="PANTHER" id="PTHR33110:SF126">
    <property type="entry name" value="DUF295 DOMAIN-CONTAINING PROTEIN"/>
    <property type="match status" value="1"/>
</dbReference>
<proteinExistence type="predicted"/>
<accession>J3NEN3</accession>